<dbReference type="FunCoup" id="I2H8T5">
    <property type="interactions" value="92"/>
</dbReference>
<gene>
    <name evidence="9" type="primary">TBLA0I01270</name>
    <name evidence="9" type="ORF">TBLA_0I01270</name>
</gene>
<evidence type="ECO:0000256" key="4">
    <source>
        <dbReference type="ARBA" id="ARBA00022946"/>
    </source>
</evidence>
<comment type="function">
    <text evidence="7">Mitochondrial mRNA stabilization factor.</text>
</comment>
<name>I2H8T5_HENB6</name>
<dbReference type="GeneID" id="14497965"/>
<dbReference type="InterPro" id="IPR025210">
    <property type="entry name" value="ATP25_mRNA_stabil_dom"/>
</dbReference>
<feature type="domain" description="ATP25 mRNA stabilisation" evidence="8">
    <location>
        <begin position="325"/>
        <end position="608"/>
    </location>
</feature>
<dbReference type="EMBL" id="HE806324">
    <property type="protein sequence ID" value="CCH62787.1"/>
    <property type="molecule type" value="Genomic_DNA"/>
</dbReference>
<dbReference type="AlphaFoldDB" id="I2H8T5"/>
<dbReference type="PANTHER" id="PTHR28087">
    <property type="entry name" value="ATPASE SYNTHESIS PROTEIN 25, MITOCHONDRIAL"/>
    <property type="match status" value="1"/>
</dbReference>
<dbReference type="GO" id="GO:0005743">
    <property type="term" value="C:mitochondrial inner membrane"/>
    <property type="evidence" value="ECO:0007669"/>
    <property type="project" value="UniProtKB-SubCell"/>
</dbReference>
<evidence type="ECO:0000256" key="1">
    <source>
        <dbReference type="ARBA" id="ARBA00004443"/>
    </source>
</evidence>
<dbReference type="Pfam" id="PF02410">
    <property type="entry name" value="RsfS"/>
    <property type="match status" value="1"/>
</dbReference>
<dbReference type="Gene3D" id="3.30.460.10">
    <property type="entry name" value="Beta Polymerase, domain 2"/>
    <property type="match status" value="1"/>
</dbReference>
<dbReference type="PANTHER" id="PTHR28087:SF1">
    <property type="entry name" value="ATPASE SYNTHESIS PROTEIN 25, MITOCHONDRIAL"/>
    <property type="match status" value="1"/>
</dbReference>
<sequence length="627" mass="72954">MNHIKLVGTRLPISANNYIFIRSLADRTHYRRYSTDKSLQKQEPKIATCAESKGETNINTVEFKKKEDRFTPWYLKLGNLGDDGKLEVARNRVDNVNTRNIIKYPKDSPNSLVEICKYLDEKLELSNILIFDMQSQIGGYNNPNIDTYTRYMIICSGKSNKHCHEVSELIRRFIKNNFSISPYIEGMVNATQVRRDIRRLNRNPRLSKRSSLSSQLNNKNEDWILIDSKVDGIFINVLTKERREIMNLEELYAPENEKFKYLPDNNEDPGLLSNSLDSNLTGLAKIAFQNRRYSTISINKDKAISQSLFEQQLRKLLFSGKTTTAKLLIHNQTYLSKKSILEIFLQIVYSMKSDKLASNIALLQIFDSICGNEASQFENERLIFVKVLSLIQGGLLGINFFIKNYIEWKVLHFKDFKITDSLFTDYLKVFNMCIQSIKSTPSIEKSNIRSELEKINNVTMNLIQNYNIGLSRESSLLIINNMYIDQDIKLATVHSMVDLLVQDITENSTVLTPLDRESQLKEIFNILFAIKSWNRIFYLWNHLSPKNVGDLDRRDWSWFIQKIVDTNDPNIIQKFAIEDMLWLVRFKTNGTISADRILVEQIEKLYSKLDSDKVNDYSFIKKYILSV</sequence>
<dbReference type="RefSeq" id="XP_004182306.1">
    <property type="nucleotide sequence ID" value="XM_004182258.1"/>
</dbReference>
<dbReference type="OrthoDB" id="107372at2759"/>
<organism evidence="9 10">
    <name type="scientific">Henningerozyma blattae (strain ATCC 34711 / CBS 6284 / DSM 70876 / NBRC 10599 / NRRL Y-10934 / UCD 77-7)</name>
    <name type="common">Yeast</name>
    <name type="synonym">Tetrapisispora blattae</name>
    <dbReference type="NCBI Taxonomy" id="1071380"/>
    <lineage>
        <taxon>Eukaryota</taxon>
        <taxon>Fungi</taxon>
        <taxon>Dikarya</taxon>
        <taxon>Ascomycota</taxon>
        <taxon>Saccharomycotina</taxon>
        <taxon>Saccharomycetes</taxon>
        <taxon>Saccharomycetales</taxon>
        <taxon>Saccharomycetaceae</taxon>
        <taxon>Henningerozyma</taxon>
    </lineage>
</organism>
<dbReference type="InterPro" id="IPR043519">
    <property type="entry name" value="NT_sf"/>
</dbReference>
<dbReference type="Pfam" id="PF13929">
    <property type="entry name" value="mRNA_stabil"/>
    <property type="match status" value="1"/>
</dbReference>
<keyword evidence="5 7" id="KW-0496">Mitochondrion</keyword>
<dbReference type="InParanoid" id="I2H8T5"/>
<dbReference type="GO" id="GO:0140053">
    <property type="term" value="P:mitochondrial gene expression"/>
    <property type="evidence" value="ECO:0007669"/>
    <property type="project" value="UniProtKB-UniRule"/>
</dbReference>
<dbReference type="InterPro" id="IPR040152">
    <property type="entry name" value="Atp25"/>
</dbReference>
<accession>I2H8T5</accession>
<protein>
    <recommendedName>
        <fullName evidence="7">ATPase synthesis protein 25</fullName>
    </recommendedName>
</protein>
<evidence type="ECO:0000313" key="9">
    <source>
        <dbReference type="EMBL" id="CCH62787.1"/>
    </source>
</evidence>
<evidence type="ECO:0000256" key="3">
    <source>
        <dbReference type="ARBA" id="ARBA00022792"/>
    </source>
</evidence>
<evidence type="ECO:0000259" key="8">
    <source>
        <dbReference type="Pfam" id="PF13929"/>
    </source>
</evidence>
<evidence type="ECO:0000256" key="7">
    <source>
        <dbReference type="RuleBase" id="RU367062"/>
    </source>
</evidence>
<evidence type="ECO:0000256" key="6">
    <source>
        <dbReference type="ARBA" id="ARBA00023136"/>
    </source>
</evidence>
<comment type="similarity">
    <text evidence="2 7">Belongs to the ATP25 family.</text>
</comment>
<dbReference type="eggNOG" id="ENOG502RGZN">
    <property type="taxonomic scope" value="Eukaryota"/>
</dbReference>
<proteinExistence type="inferred from homology"/>
<keyword evidence="6 7" id="KW-0472">Membrane</keyword>
<evidence type="ECO:0000256" key="5">
    <source>
        <dbReference type="ARBA" id="ARBA00023128"/>
    </source>
</evidence>
<dbReference type="KEGG" id="tbl:TBLA_0I01270"/>
<dbReference type="SUPFAM" id="SSF81301">
    <property type="entry name" value="Nucleotidyltransferase"/>
    <property type="match status" value="1"/>
</dbReference>
<comment type="subcellular location">
    <subcellularLocation>
        <location evidence="1 7">Mitochondrion inner membrane</location>
        <topology evidence="1 7">Peripheral membrane protein</topology>
        <orientation evidence="1 7">Matrix side</orientation>
    </subcellularLocation>
</comment>
<evidence type="ECO:0000256" key="2">
    <source>
        <dbReference type="ARBA" id="ARBA00010787"/>
    </source>
</evidence>
<dbReference type="Proteomes" id="UP000002866">
    <property type="component" value="Chromosome 9"/>
</dbReference>
<dbReference type="HOGENOM" id="CLU_487522_0_0_1"/>
<keyword evidence="10" id="KW-1185">Reference proteome</keyword>
<evidence type="ECO:0000313" key="10">
    <source>
        <dbReference type="Proteomes" id="UP000002866"/>
    </source>
</evidence>
<reference evidence="9 10" key="1">
    <citation type="journal article" date="2011" name="Proc. Natl. Acad. Sci. U.S.A.">
        <title>Evolutionary erosion of yeast sex chromosomes by mating-type switching accidents.</title>
        <authorList>
            <person name="Gordon J.L."/>
            <person name="Armisen D."/>
            <person name="Proux-Wera E."/>
            <person name="Oheigeartaigh S.S."/>
            <person name="Byrne K.P."/>
            <person name="Wolfe K.H."/>
        </authorList>
    </citation>
    <scope>NUCLEOTIDE SEQUENCE [LARGE SCALE GENOMIC DNA]</scope>
    <source>
        <strain evidence="10">ATCC 34711 / CBS 6284 / DSM 70876 / NBRC 10599 / NRRL Y-10934 / UCD 77-7</strain>
    </source>
</reference>
<keyword evidence="4 7" id="KW-0809">Transit peptide</keyword>
<dbReference type="GO" id="GO:0048255">
    <property type="term" value="P:mRNA stabilization"/>
    <property type="evidence" value="ECO:0007669"/>
    <property type="project" value="InterPro"/>
</dbReference>
<dbReference type="STRING" id="1071380.I2H8T5"/>
<keyword evidence="3 7" id="KW-0999">Mitochondrion inner membrane</keyword>